<evidence type="ECO:0008006" key="3">
    <source>
        <dbReference type="Google" id="ProtNLM"/>
    </source>
</evidence>
<comment type="caution">
    <text evidence="1">The sequence shown here is derived from an EMBL/GenBank/DDBJ whole genome shotgun (WGS) entry which is preliminary data.</text>
</comment>
<dbReference type="EMBL" id="ABEXCJ040000001">
    <property type="protein sequence ID" value="ELR5216231.1"/>
    <property type="molecule type" value="Genomic_DNA"/>
</dbReference>
<evidence type="ECO:0000313" key="1">
    <source>
        <dbReference type="EMBL" id="ELR5216231.1"/>
    </source>
</evidence>
<evidence type="ECO:0000313" key="2">
    <source>
        <dbReference type="EMBL" id="EMR4588418.1"/>
    </source>
</evidence>
<protein>
    <recommendedName>
        <fullName evidence="3">PIN domain-containing protein</fullName>
    </recommendedName>
</protein>
<dbReference type="AlphaFoldDB" id="A0AAD2VQM5"/>
<sequence length="155" mass="17540">MTRNVLLDTNLLICAFDNNGSAAKEDKDKAIAKLTTLLSDPETKLFITPLIRYEVLRGIKWDNSQSYAVMCGVLNDFPELDITRNVAELSANLFRFDTHQLATVGQGTRNIEKRKFDVFHYCCACCNNLDLESNDTDIGKIRQLHNQYCSTVSNI</sequence>
<accession>A0AAD2VQM5</accession>
<reference evidence="1" key="1">
    <citation type="submission" date="2023-10" db="EMBL/GenBank/DDBJ databases">
        <authorList>
            <consortium name="Clinical and Environmental Microbiology Branch: Whole genome sequencing antimicrobial resistance pathogens in the healthcare setting"/>
        </authorList>
    </citation>
    <scope>NUCLEOTIDE SEQUENCE</scope>
    <source>
        <strain evidence="1">2020QW-00022</strain>
    </source>
</reference>
<name>A0AAD2VQM5_PRORE</name>
<gene>
    <name evidence="2" type="ORF">M0K77_000686</name>
    <name evidence="1" type="ORF">M0K77_RS03430</name>
</gene>
<organism evidence="1">
    <name type="scientific">Providencia rettgeri</name>
    <dbReference type="NCBI Taxonomy" id="587"/>
    <lineage>
        <taxon>Bacteria</taxon>
        <taxon>Pseudomonadati</taxon>
        <taxon>Pseudomonadota</taxon>
        <taxon>Gammaproteobacteria</taxon>
        <taxon>Enterobacterales</taxon>
        <taxon>Morganellaceae</taxon>
        <taxon>Providencia</taxon>
    </lineage>
</organism>
<dbReference type="EMBL" id="ABEXCJ050000001">
    <property type="protein sequence ID" value="EMR4588418.1"/>
    <property type="molecule type" value="Genomic_DNA"/>
</dbReference>
<dbReference type="RefSeq" id="WP_217748475.1">
    <property type="nucleotide sequence ID" value="NZ_RHRR02000001.1"/>
</dbReference>
<proteinExistence type="predicted"/>